<dbReference type="AlphaFoldDB" id="A0A644YER9"/>
<proteinExistence type="predicted"/>
<comment type="caution">
    <text evidence="1">The sequence shown here is derived from an EMBL/GenBank/DDBJ whole genome shotgun (WGS) entry which is preliminary data.</text>
</comment>
<gene>
    <name evidence="1" type="ORF">SDC9_72902</name>
</gene>
<protein>
    <submittedName>
        <fullName evidence="1">Uncharacterized protein</fullName>
    </submittedName>
</protein>
<dbReference type="EMBL" id="VSSQ01004725">
    <property type="protein sequence ID" value="MPM26401.1"/>
    <property type="molecule type" value="Genomic_DNA"/>
</dbReference>
<organism evidence="1">
    <name type="scientific">bioreactor metagenome</name>
    <dbReference type="NCBI Taxonomy" id="1076179"/>
    <lineage>
        <taxon>unclassified sequences</taxon>
        <taxon>metagenomes</taxon>
        <taxon>ecological metagenomes</taxon>
    </lineage>
</organism>
<name>A0A644YER9_9ZZZZ</name>
<evidence type="ECO:0000313" key="1">
    <source>
        <dbReference type="EMBL" id="MPM26401.1"/>
    </source>
</evidence>
<accession>A0A644YER9</accession>
<sequence>MEKNMIQLKYVPVQLERFIGVGKASGLLRTPVIINPYEGSPLGAFPLSFHESERLRNDYMDTSVRGIDWGDPAGSFTVEYVVPLPDEQIEQENAGSRGDMPVVVGGKISEVINQFLIPLEDDEDNNRVSAHSKVIEHGGSMQKLRGQNYITISCIGILGFCRGYRVCRDKSGNLRIFRRKMTWKHIKNQAVEAFLNLFHGHKTDPPSTF</sequence>
<reference evidence="1" key="1">
    <citation type="submission" date="2019-08" db="EMBL/GenBank/DDBJ databases">
        <authorList>
            <person name="Kucharzyk K."/>
            <person name="Murdoch R.W."/>
            <person name="Higgins S."/>
            <person name="Loffler F."/>
        </authorList>
    </citation>
    <scope>NUCLEOTIDE SEQUENCE</scope>
</reference>